<proteinExistence type="predicted"/>
<name>A0AAU7RQZ2_9HYPH</name>
<protein>
    <recommendedName>
        <fullName evidence="2">Integrase</fullName>
    </recommendedName>
</protein>
<sequence>MSLAIAVFGLSLRVEASLTSLYIDTRSHSFAFCRDTWFVTPSGKYRHWLIEKLV</sequence>
<dbReference type="AlphaFoldDB" id="A0AAU7RQZ2"/>
<organism evidence="1">
    <name type="scientific">Rhizobium sp. ZPR3</name>
    <dbReference type="NCBI Taxonomy" id="3158967"/>
    <lineage>
        <taxon>Bacteria</taxon>
        <taxon>Pseudomonadati</taxon>
        <taxon>Pseudomonadota</taxon>
        <taxon>Alphaproteobacteria</taxon>
        <taxon>Hyphomicrobiales</taxon>
        <taxon>Rhizobiaceae</taxon>
        <taxon>Rhizobium/Agrobacterium group</taxon>
        <taxon>Rhizobium</taxon>
    </lineage>
</organism>
<gene>
    <name evidence="1" type="ORF">ABM479_17670</name>
</gene>
<accession>A0AAU7RQZ2</accession>
<dbReference type="RefSeq" id="WP_349956955.1">
    <property type="nucleotide sequence ID" value="NZ_CP157960.1"/>
</dbReference>
<dbReference type="EMBL" id="CP157960">
    <property type="protein sequence ID" value="XBT92566.1"/>
    <property type="molecule type" value="Genomic_DNA"/>
</dbReference>
<evidence type="ECO:0008006" key="2">
    <source>
        <dbReference type="Google" id="ProtNLM"/>
    </source>
</evidence>
<evidence type="ECO:0000313" key="1">
    <source>
        <dbReference type="EMBL" id="XBT92566.1"/>
    </source>
</evidence>
<reference evidence="1" key="1">
    <citation type="submission" date="2024-06" db="EMBL/GenBank/DDBJ databases">
        <authorList>
            <person name="Li T."/>
            <person name="Gao R."/>
        </authorList>
    </citation>
    <scope>NUCLEOTIDE SEQUENCE</scope>
    <source>
        <strain evidence="1">ZPR3</strain>
    </source>
</reference>